<dbReference type="EMBL" id="JAULSW010000004">
    <property type="protein sequence ID" value="KAK3385350.1"/>
    <property type="molecule type" value="Genomic_DNA"/>
</dbReference>
<feature type="signal peptide" evidence="1">
    <location>
        <begin position="1"/>
        <end position="19"/>
    </location>
</feature>
<protein>
    <submittedName>
        <fullName evidence="2">Uncharacterized protein</fullName>
    </submittedName>
</protein>
<proteinExistence type="predicted"/>
<dbReference type="AlphaFoldDB" id="A0AAE0NPX8"/>
<evidence type="ECO:0000313" key="2">
    <source>
        <dbReference type="EMBL" id="KAK3385350.1"/>
    </source>
</evidence>
<dbReference type="Proteomes" id="UP001285441">
    <property type="component" value="Unassembled WGS sequence"/>
</dbReference>
<evidence type="ECO:0000313" key="3">
    <source>
        <dbReference type="Proteomes" id="UP001285441"/>
    </source>
</evidence>
<organism evidence="2 3">
    <name type="scientific">Podospora didyma</name>
    <dbReference type="NCBI Taxonomy" id="330526"/>
    <lineage>
        <taxon>Eukaryota</taxon>
        <taxon>Fungi</taxon>
        <taxon>Dikarya</taxon>
        <taxon>Ascomycota</taxon>
        <taxon>Pezizomycotina</taxon>
        <taxon>Sordariomycetes</taxon>
        <taxon>Sordariomycetidae</taxon>
        <taxon>Sordariales</taxon>
        <taxon>Podosporaceae</taxon>
        <taxon>Podospora</taxon>
    </lineage>
</organism>
<reference evidence="2" key="2">
    <citation type="submission" date="2023-06" db="EMBL/GenBank/DDBJ databases">
        <authorList>
            <consortium name="Lawrence Berkeley National Laboratory"/>
            <person name="Haridas S."/>
            <person name="Hensen N."/>
            <person name="Bonometti L."/>
            <person name="Westerberg I."/>
            <person name="Brannstrom I.O."/>
            <person name="Guillou S."/>
            <person name="Cros-Aarteil S."/>
            <person name="Calhoun S."/>
            <person name="Kuo A."/>
            <person name="Mondo S."/>
            <person name="Pangilinan J."/>
            <person name="Riley R."/>
            <person name="LaButti K."/>
            <person name="Andreopoulos B."/>
            <person name="Lipzen A."/>
            <person name="Chen C."/>
            <person name="Yanf M."/>
            <person name="Daum C."/>
            <person name="Ng V."/>
            <person name="Clum A."/>
            <person name="Steindorff A."/>
            <person name="Ohm R."/>
            <person name="Martin F."/>
            <person name="Silar P."/>
            <person name="Natvig D."/>
            <person name="Lalanne C."/>
            <person name="Gautier V."/>
            <person name="Ament-velasquez S.L."/>
            <person name="Kruys A."/>
            <person name="Hutchinson M.I."/>
            <person name="Powell A.J."/>
            <person name="Barry K."/>
            <person name="Miller A.N."/>
            <person name="Grigoriev I.V."/>
            <person name="Debuchy R."/>
            <person name="Gladieux P."/>
            <person name="Thoren M.H."/>
            <person name="Johannesson H."/>
        </authorList>
    </citation>
    <scope>NUCLEOTIDE SEQUENCE</scope>
    <source>
        <strain evidence="2">CBS 232.78</strain>
    </source>
</reference>
<keyword evidence="1" id="KW-0732">Signal</keyword>
<keyword evidence="3" id="KW-1185">Reference proteome</keyword>
<accession>A0AAE0NPX8</accession>
<reference evidence="2" key="1">
    <citation type="journal article" date="2023" name="Mol. Phylogenet. Evol.">
        <title>Genome-scale phylogeny and comparative genomics of the fungal order Sordariales.</title>
        <authorList>
            <person name="Hensen N."/>
            <person name="Bonometti L."/>
            <person name="Westerberg I."/>
            <person name="Brannstrom I.O."/>
            <person name="Guillou S."/>
            <person name="Cros-Aarteil S."/>
            <person name="Calhoun S."/>
            <person name="Haridas S."/>
            <person name="Kuo A."/>
            <person name="Mondo S."/>
            <person name="Pangilinan J."/>
            <person name="Riley R."/>
            <person name="LaButti K."/>
            <person name="Andreopoulos B."/>
            <person name="Lipzen A."/>
            <person name="Chen C."/>
            <person name="Yan M."/>
            <person name="Daum C."/>
            <person name="Ng V."/>
            <person name="Clum A."/>
            <person name="Steindorff A."/>
            <person name="Ohm R.A."/>
            <person name="Martin F."/>
            <person name="Silar P."/>
            <person name="Natvig D.O."/>
            <person name="Lalanne C."/>
            <person name="Gautier V."/>
            <person name="Ament-Velasquez S.L."/>
            <person name="Kruys A."/>
            <person name="Hutchinson M.I."/>
            <person name="Powell A.J."/>
            <person name="Barry K."/>
            <person name="Miller A.N."/>
            <person name="Grigoriev I.V."/>
            <person name="Debuchy R."/>
            <person name="Gladieux P."/>
            <person name="Hiltunen Thoren M."/>
            <person name="Johannesson H."/>
        </authorList>
    </citation>
    <scope>NUCLEOTIDE SEQUENCE</scope>
    <source>
        <strain evidence="2">CBS 232.78</strain>
    </source>
</reference>
<feature type="chain" id="PRO_5042124414" evidence="1">
    <location>
        <begin position="20"/>
        <end position="118"/>
    </location>
</feature>
<sequence>MQFKIATVFTLLAVGLVSAMPATTSTDNSLKVRAASFEAPLQLRAQCGEKNGPCDQNGCQGVNNPADGLGYCTAGKYVGCPCKAICGAKNGPCNKNGCQGFNGVCTAGKYIGCYCNGF</sequence>
<evidence type="ECO:0000256" key="1">
    <source>
        <dbReference type="SAM" id="SignalP"/>
    </source>
</evidence>
<comment type="caution">
    <text evidence="2">The sequence shown here is derived from an EMBL/GenBank/DDBJ whole genome shotgun (WGS) entry which is preliminary data.</text>
</comment>
<gene>
    <name evidence="2" type="ORF">B0H63DRAFT_559976</name>
</gene>
<name>A0AAE0NPX8_9PEZI</name>